<reference evidence="3 4" key="1">
    <citation type="journal article" date="2023" name="PLoS ONE">
        <title>Cytospora paraplurivora sp. nov. isolated from orchards with fruit tree decline syndrome in Ontario, Canada.</title>
        <authorList>
            <person name="Ilyukhin E."/>
            <person name="Nguyen H.D.T."/>
            <person name="Castle A.J."/>
            <person name="Ellouze W."/>
        </authorList>
    </citation>
    <scope>NUCLEOTIDE SEQUENCE [LARGE SCALE GENOMIC DNA]</scope>
    <source>
        <strain evidence="3 4">FDS-564</strain>
    </source>
</reference>
<feature type="compositionally biased region" description="Polar residues" evidence="1">
    <location>
        <begin position="697"/>
        <end position="711"/>
    </location>
</feature>
<feature type="region of interest" description="Disordered" evidence="1">
    <location>
        <begin position="134"/>
        <end position="518"/>
    </location>
</feature>
<name>A0AAN9U5R7_9PEZI</name>
<feature type="compositionally biased region" description="Pro residues" evidence="1">
    <location>
        <begin position="150"/>
        <end position="169"/>
    </location>
</feature>
<dbReference type="AlphaFoldDB" id="A0AAN9U5R7"/>
<evidence type="ECO:0000313" key="4">
    <source>
        <dbReference type="Proteomes" id="UP001320245"/>
    </source>
</evidence>
<gene>
    <name evidence="3" type="ORF">SLS53_005298</name>
</gene>
<dbReference type="GO" id="GO:0006397">
    <property type="term" value="P:mRNA processing"/>
    <property type="evidence" value="ECO:0007669"/>
    <property type="project" value="InterPro"/>
</dbReference>
<dbReference type="GO" id="GO:0006511">
    <property type="term" value="P:ubiquitin-dependent protein catabolic process"/>
    <property type="evidence" value="ECO:0007669"/>
    <property type="project" value="TreeGrafter"/>
</dbReference>
<feature type="compositionally biased region" description="Low complexity" evidence="1">
    <location>
        <begin position="134"/>
        <end position="149"/>
    </location>
</feature>
<proteinExistence type="predicted"/>
<keyword evidence="4" id="KW-1185">Reference proteome</keyword>
<dbReference type="InterPro" id="IPR033489">
    <property type="entry name" value="RBBP6"/>
</dbReference>
<feature type="region of interest" description="Disordered" evidence="1">
    <location>
        <begin position="685"/>
        <end position="711"/>
    </location>
</feature>
<evidence type="ECO:0000256" key="1">
    <source>
        <dbReference type="SAM" id="MobiDB-lite"/>
    </source>
</evidence>
<dbReference type="GO" id="GO:0016567">
    <property type="term" value="P:protein ubiquitination"/>
    <property type="evidence" value="ECO:0007669"/>
    <property type="project" value="InterPro"/>
</dbReference>
<evidence type="ECO:0000256" key="2">
    <source>
        <dbReference type="SAM" id="Phobius"/>
    </source>
</evidence>
<dbReference type="PANTHER" id="PTHR15439">
    <property type="entry name" value="RETINOBLASTOMA-BINDING PROTEIN 6"/>
    <property type="match status" value="1"/>
</dbReference>
<comment type="caution">
    <text evidence="3">The sequence shown here is derived from an EMBL/GenBank/DDBJ whole genome shotgun (WGS) entry which is preliminary data.</text>
</comment>
<dbReference type="EMBL" id="JAJSPL020000020">
    <property type="protein sequence ID" value="KAK7740457.1"/>
    <property type="molecule type" value="Genomic_DNA"/>
</dbReference>
<accession>A0AAN9U5R7</accession>
<dbReference type="PANTHER" id="PTHR15439:SF0">
    <property type="entry name" value="CELL DIVISION CYCLE AND APOPTOSIS REGULATOR PROTEIN 1-RELATED"/>
    <property type="match status" value="1"/>
</dbReference>
<organism evidence="3 4">
    <name type="scientific">Cytospora paraplurivora</name>
    <dbReference type="NCBI Taxonomy" id="2898453"/>
    <lineage>
        <taxon>Eukaryota</taxon>
        <taxon>Fungi</taxon>
        <taxon>Dikarya</taxon>
        <taxon>Ascomycota</taxon>
        <taxon>Pezizomycotina</taxon>
        <taxon>Sordariomycetes</taxon>
        <taxon>Sordariomycetidae</taxon>
        <taxon>Diaporthales</taxon>
        <taxon>Cytosporaceae</taxon>
        <taxon>Cytospora</taxon>
    </lineage>
</organism>
<feature type="compositionally biased region" description="Polar residues" evidence="1">
    <location>
        <begin position="486"/>
        <end position="498"/>
    </location>
</feature>
<dbReference type="Proteomes" id="UP001320245">
    <property type="component" value="Unassembled WGS sequence"/>
</dbReference>
<feature type="region of interest" description="Disordered" evidence="1">
    <location>
        <begin position="1"/>
        <end position="23"/>
    </location>
</feature>
<feature type="compositionally biased region" description="Low complexity" evidence="1">
    <location>
        <begin position="191"/>
        <end position="201"/>
    </location>
</feature>
<sequence>MSGSPPPPPPPHGEAPKTTAGGGSGLPPGKYDVFIIPDHSAGAGFLYLPSLRTNTNSFIAGFASALLAVVLGQTLAPAFQTWWANFQGMGNAGMALLVVAVGLGAWSLGRLTSDSSGRGAGSWGGGGFYSDGPSMPAGGFSGAGPSAHGSPPPNAGPTPGAHSPPPSGGPNPGTNNPEGSYERPPEPPPKTQQTKPKPQAEPSKKTWEKAREEVRRKEEERKAKEAEDKRRAEEDKRRAEAAQRLKELREKEARERAQREVERARREQEAREKAAKEQEARDKEAREKEAKERKEKELREAREKELKERLARDREERRKRVEEADRKRKQDEAEKKRREEEAERTRREEIAEKIRREEIAEKRRREEAAEMKRREEAAEKKRREEAAEKKRREEAAEKKRREEEEVLLARKSSTYAFSGVGEKLNPWPNGKPPSVAPSAPSAARSSVSTPPPSAKSHPPPTASNVGDDSDAYSYRPYDQPKRPARRTSNSDMSESSWAPSQSTTRTTPPPSVRTGYATKDPDKIVIKGVYCFMNQYAKTPASQLISGMGTVTDGLILRITTEGLFIDDDVRGVAQREWDVKAWTLKLVEVWCPMHFLIGAIDANSPLPPNGSRTHKASSSASNASTSFFAKMVGGSARLRDAERGTHKVMTDDVADEYLTNMLRSCKDSCRLGDCASKFAASNLPNTSATPHDDASSVMSGSTRDTNSTVQTGDWKARGIHLLRATIRDQEGKRYLFVFGEEEGWKLALGLQRLRRGTQARALGVSALSGIETKTTLDMLGWG</sequence>
<feature type="transmembrane region" description="Helical" evidence="2">
    <location>
        <begin position="58"/>
        <end position="79"/>
    </location>
</feature>
<keyword evidence="2" id="KW-1133">Transmembrane helix</keyword>
<evidence type="ECO:0000313" key="3">
    <source>
        <dbReference type="EMBL" id="KAK7740457.1"/>
    </source>
</evidence>
<feature type="transmembrane region" description="Helical" evidence="2">
    <location>
        <begin position="91"/>
        <end position="109"/>
    </location>
</feature>
<keyword evidence="2" id="KW-0472">Membrane</keyword>
<dbReference type="GO" id="GO:0061630">
    <property type="term" value="F:ubiquitin protein ligase activity"/>
    <property type="evidence" value="ECO:0007669"/>
    <property type="project" value="InterPro"/>
</dbReference>
<keyword evidence="2" id="KW-0812">Transmembrane</keyword>
<feature type="compositionally biased region" description="Pro residues" evidence="1">
    <location>
        <begin position="449"/>
        <end position="461"/>
    </location>
</feature>
<protein>
    <submittedName>
        <fullName evidence="3">Uncharacterized protein</fullName>
    </submittedName>
</protein>
<feature type="compositionally biased region" description="Pro residues" evidence="1">
    <location>
        <begin position="1"/>
        <end position="13"/>
    </location>
</feature>
<dbReference type="GO" id="GO:0005634">
    <property type="term" value="C:nucleus"/>
    <property type="evidence" value="ECO:0007669"/>
    <property type="project" value="TreeGrafter"/>
</dbReference>
<feature type="compositionally biased region" description="Basic and acidic residues" evidence="1">
    <location>
        <begin position="202"/>
        <end position="403"/>
    </location>
</feature>
<feature type="compositionally biased region" description="Low complexity" evidence="1">
    <location>
        <begin position="436"/>
        <end position="448"/>
    </location>
</feature>